<reference evidence="1 2" key="1">
    <citation type="submission" date="2017-06" db="EMBL/GenBank/DDBJ databases">
        <authorList>
            <person name="Kim H.J."/>
            <person name="Triplett B.A."/>
        </authorList>
    </citation>
    <scope>NUCLEOTIDE SEQUENCE [LARGE SCALE GENOMIC DNA]</scope>
    <source>
        <strain evidence="1 2">DSM 29150</strain>
    </source>
</reference>
<dbReference type="OrthoDB" id="1262821at2"/>
<dbReference type="AlphaFoldDB" id="A0A238VV47"/>
<gene>
    <name evidence="1" type="ORF">SAMN06265371_102132</name>
</gene>
<accession>A0A238VV47</accession>
<proteinExistence type="predicted"/>
<evidence type="ECO:0008006" key="3">
    <source>
        <dbReference type="Google" id="ProtNLM"/>
    </source>
</evidence>
<dbReference type="Proteomes" id="UP000198384">
    <property type="component" value="Unassembled WGS sequence"/>
</dbReference>
<evidence type="ECO:0000313" key="1">
    <source>
        <dbReference type="EMBL" id="SNR38146.1"/>
    </source>
</evidence>
<keyword evidence="2" id="KW-1185">Reference proteome</keyword>
<sequence length="82" mass="9507">MKLNCDQATTICDKSQYGEVSLLERIKLSLHLFLCKKCGKYTKQNVILTTCYEKQAQLEKMKKDCLSATEKQCLEKDIKEKL</sequence>
<name>A0A238VV47_9FLAO</name>
<dbReference type="RefSeq" id="WP_089380342.1">
    <property type="nucleotide sequence ID" value="NZ_FZNT01000002.1"/>
</dbReference>
<organism evidence="1 2">
    <name type="scientific">Lutibacter agarilyticus</name>
    <dbReference type="NCBI Taxonomy" id="1109740"/>
    <lineage>
        <taxon>Bacteria</taxon>
        <taxon>Pseudomonadati</taxon>
        <taxon>Bacteroidota</taxon>
        <taxon>Flavobacteriia</taxon>
        <taxon>Flavobacteriales</taxon>
        <taxon>Flavobacteriaceae</taxon>
        <taxon>Lutibacter</taxon>
    </lineage>
</organism>
<dbReference type="EMBL" id="FZNT01000002">
    <property type="protein sequence ID" value="SNR38146.1"/>
    <property type="molecule type" value="Genomic_DNA"/>
</dbReference>
<evidence type="ECO:0000313" key="2">
    <source>
        <dbReference type="Proteomes" id="UP000198384"/>
    </source>
</evidence>
<protein>
    <recommendedName>
        <fullName evidence="3">Glycine dehydrogenase</fullName>
    </recommendedName>
</protein>